<protein>
    <submittedName>
        <fullName evidence="2">Uncharacterized protein</fullName>
    </submittedName>
</protein>
<sequence>MVDRAGAADQGVSGPPGPPGRAAVNTVTVGDQLVFGARFGNNCTFTDILRIDLDFTGNLPPEA</sequence>
<comment type="caution">
    <text evidence="2">The sequence shown here is derived from an EMBL/GenBank/DDBJ whole genome shotgun (WGS) entry which is preliminary data.</text>
</comment>
<organism evidence="2 3">
    <name type="scientific">Kitasatospora phosalacinea</name>
    <dbReference type="NCBI Taxonomy" id="2065"/>
    <lineage>
        <taxon>Bacteria</taxon>
        <taxon>Bacillati</taxon>
        <taxon>Actinomycetota</taxon>
        <taxon>Actinomycetes</taxon>
        <taxon>Kitasatosporales</taxon>
        <taxon>Streptomycetaceae</taxon>
        <taxon>Kitasatospora</taxon>
    </lineage>
</organism>
<name>A0A9W6V467_9ACTN</name>
<evidence type="ECO:0000313" key="2">
    <source>
        <dbReference type="EMBL" id="GLW74416.1"/>
    </source>
</evidence>
<evidence type="ECO:0000256" key="1">
    <source>
        <dbReference type="SAM" id="MobiDB-lite"/>
    </source>
</evidence>
<evidence type="ECO:0000313" key="3">
    <source>
        <dbReference type="Proteomes" id="UP001165041"/>
    </source>
</evidence>
<feature type="region of interest" description="Disordered" evidence="1">
    <location>
        <begin position="1"/>
        <end position="22"/>
    </location>
</feature>
<gene>
    <name evidence="2" type="ORF">Kpho02_67140</name>
</gene>
<dbReference type="Proteomes" id="UP001165041">
    <property type="component" value="Unassembled WGS sequence"/>
</dbReference>
<accession>A0A9W6V467</accession>
<dbReference type="EMBL" id="BSSA01000034">
    <property type="protein sequence ID" value="GLW74416.1"/>
    <property type="molecule type" value="Genomic_DNA"/>
</dbReference>
<proteinExistence type="predicted"/>
<reference evidence="2" key="1">
    <citation type="submission" date="2023-02" db="EMBL/GenBank/DDBJ databases">
        <title>Kitasatospora phosalacinea NBRC 14627.</title>
        <authorList>
            <person name="Ichikawa N."/>
            <person name="Sato H."/>
            <person name="Tonouchi N."/>
        </authorList>
    </citation>
    <scope>NUCLEOTIDE SEQUENCE</scope>
    <source>
        <strain evidence="2">NBRC 14627</strain>
    </source>
</reference>
<dbReference type="AlphaFoldDB" id="A0A9W6V467"/>